<feature type="region of interest" description="Disordered" evidence="1">
    <location>
        <begin position="295"/>
        <end position="462"/>
    </location>
</feature>
<feature type="compositionally biased region" description="Acidic residues" evidence="1">
    <location>
        <begin position="179"/>
        <end position="199"/>
    </location>
</feature>
<feature type="compositionally biased region" description="Basic and acidic residues" evidence="1">
    <location>
        <begin position="200"/>
        <end position="212"/>
    </location>
</feature>
<gene>
    <name evidence="2" type="ORF">CBR_g3248</name>
</gene>
<feature type="compositionally biased region" description="Gly residues" evidence="1">
    <location>
        <begin position="10"/>
        <end position="20"/>
    </location>
</feature>
<organism evidence="2 3">
    <name type="scientific">Chara braunii</name>
    <name type="common">Braun's stonewort</name>
    <dbReference type="NCBI Taxonomy" id="69332"/>
    <lineage>
        <taxon>Eukaryota</taxon>
        <taxon>Viridiplantae</taxon>
        <taxon>Streptophyta</taxon>
        <taxon>Charophyceae</taxon>
        <taxon>Charales</taxon>
        <taxon>Characeae</taxon>
        <taxon>Chara</taxon>
    </lineage>
</organism>
<protein>
    <submittedName>
        <fullName evidence="2">Uncharacterized protein</fullName>
    </submittedName>
</protein>
<evidence type="ECO:0000313" key="2">
    <source>
        <dbReference type="EMBL" id="GBG68706.1"/>
    </source>
</evidence>
<proteinExistence type="predicted"/>
<feature type="region of interest" description="Disordered" evidence="1">
    <location>
        <begin position="1"/>
        <end position="23"/>
    </location>
</feature>
<feature type="compositionally biased region" description="Gly residues" evidence="1">
    <location>
        <begin position="375"/>
        <end position="402"/>
    </location>
</feature>
<dbReference type="Pfam" id="PF07801">
    <property type="entry name" value="DUF1647"/>
    <property type="match status" value="1"/>
</dbReference>
<dbReference type="AlphaFoldDB" id="A0A388KFC7"/>
<dbReference type="OrthoDB" id="5954868at2759"/>
<dbReference type="InterPro" id="IPR012444">
    <property type="entry name" value="DUF1647"/>
</dbReference>
<feature type="compositionally biased region" description="Polar residues" evidence="1">
    <location>
        <begin position="240"/>
        <end position="250"/>
    </location>
</feature>
<comment type="caution">
    <text evidence="2">The sequence shown here is derived from an EMBL/GenBank/DDBJ whole genome shotgun (WGS) entry which is preliminary data.</text>
</comment>
<evidence type="ECO:0000256" key="1">
    <source>
        <dbReference type="SAM" id="MobiDB-lite"/>
    </source>
</evidence>
<feature type="compositionally biased region" description="Basic and acidic residues" evidence="1">
    <location>
        <begin position="328"/>
        <end position="341"/>
    </location>
</feature>
<feature type="region of interest" description="Disordered" evidence="1">
    <location>
        <begin position="178"/>
        <end position="283"/>
    </location>
</feature>
<reference evidence="2 3" key="1">
    <citation type="journal article" date="2018" name="Cell">
        <title>The Chara Genome: Secondary Complexity and Implications for Plant Terrestrialization.</title>
        <authorList>
            <person name="Nishiyama T."/>
            <person name="Sakayama H."/>
            <person name="Vries J.D."/>
            <person name="Buschmann H."/>
            <person name="Saint-Marcoux D."/>
            <person name="Ullrich K.K."/>
            <person name="Haas F.B."/>
            <person name="Vanderstraeten L."/>
            <person name="Becker D."/>
            <person name="Lang D."/>
            <person name="Vosolsobe S."/>
            <person name="Rombauts S."/>
            <person name="Wilhelmsson P.K.I."/>
            <person name="Janitza P."/>
            <person name="Kern R."/>
            <person name="Heyl A."/>
            <person name="Rumpler F."/>
            <person name="Villalobos L.I.A.C."/>
            <person name="Clay J.M."/>
            <person name="Skokan R."/>
            <person name="Toyoda A."/>
            <person name="Suzuki Y."/>
            <person name="Kagoshima H."/>
            <person name="Schijlen E."/>
            <person name="Tajeshwar N."/>
            <person name="Catarino B."/>
            <person name="Hetherington A.J."/>
            <person name="Saltykova A."/>
            <person name="Bonnot C."/>
            <person name="Breuninger H."/>
            <person name="Symeonidi A."/>
            <person name="Radhakrishnan G.V."/>
            <person name="Van Nieuwerburgh F."/>
            <person name="Deforce D."/>
            <person name="Chang C."/>
            <person name="Karol K.G."/>
            <person name="Hedrich R."/>
            <person name="Ulvskov P."/>
            <person name="Glockner G."/>
            <person name="Delwiche C.F."/>
            <person name="Petrasek J."/>
            <person name="Van de Peer Y."/>
            <person name="Friml J."/>
            <person name="Beilby M."/>
            <person name="Dolan L."/>
            <person name="Kohara Y."/>
            <person name="Sugano S."/>
            <person name="Fujiyama A."/>
            <person name="Delaux P.-M."/>
            <person name="Quint M."/>
            <person name="TheiBen G."/>
            <person name="Hagemann M."/>
            <person name="Harholt J."/>
            <person name="Dunand C."/>
            <person name="Zachgo S."/>
            <person name="Langdale J."/>
            <person name="Maumus F."/>
            <person name="Straeten D.V.D."/>
            <person name="Gould S.B."/>
            <person name="Rensing S.A."/>
        </authorList>
    </citation>
    <scope>NUCLEOTIDE SEQUENCE [LARGE SCALE GENOMIC DNA]</scope>
    <source>
        <strain evidence="2 3">S276</strain>
    </source>
</reference>
<feature type="compositionally biased region" description="Basic and acidic residues" evidence="1">
    <location>
        <begin position="351"/>
        <end position="367"/>
    </location>
</feature>
<feature type="compositionally biased region" description="Basic and acidic residues" evidence="1">
    <location>
        <begin position="98"/>
        <end position="116"/>
    </location>
</feature>
<dbReference type="PANTHER" id="PTHR31389">
    <property type="entry name" value="LD39211P"/>
    <property type="match status" value="1"/>
</dbReference>
<evidence type="ECO:0000313" key="3">
    <source>
        <dbReference type="Proteomes" id="UP000265515"/>
    </source>
</evidence>
<feature type="region of interest" description="Disordered" evidence="1">
    <location>
        <begin position="88"/>
        <end position="128"/>
    </location>
</feature>
<accession>A0A388KFC7</accession>
<sequence>MSSRWQRAVSGGGDGGGIGRSSGHCSRLASAGGNWVRWKVITPVYQILLMGALTAIAVSQLELRNNGKLRSSIDKVLKPSMLVFPSSGKIRDQPVANKGERDKDDSFQGEDVKWENEEVEEDEVESQMNGQVLPIPEEKVVKPRVLPVHGGILDRLAANRKQRQKDYSLQGEIVRWDKVDEEEEEKEEEKEEEEEEGGKEEEGKEEGKKQEGGSEQGGSVDSRQREGGRVEGQGRAQEQNAYLRQQQNVKRQGKEEEEVKEGRDGYHQSLNQLAASSIEEDGSNSPLLLSLYRQVAAKQASGGGEEGREAADGAEVSPRTGSQLRIIRGQEGRGGIERTTEGIRGAAEGMQRGREGARGIKDGRKEGITSSRGRVVGGRGGRGGAGQRGPGQGAEGGNGGRRGGIERSIEGTREAEEGGRRGTTEETRGPGVEGSKDATTRKGRRGAGEGGGGGNERTSSEEMQMVVVTGSSVEYWLGLQNLVGSIRTFEPNRKVVIYNLGLQDRMAQRIRTWCRVELRWTGEDGDTSPLVGFSSSELPEHLIELRHYAWKPLVIKDAIERYGIILWLDAGSTVYGRLKKIEQLLIQDGHFLVWGQDTNMAPWVDLGMFRYFNVSSGDFEGRPSFAGNTQGYVQGGRAHQEIIPLLVDCALHIACIAPSGSSLENHRYDQAALSVIVYSHRLPVTPHTEFLTLERKLLQSEDEVYIHTSRNNMADYAEFADKCD</sequence>
<dbReference type="PANTHER" id="PTHR31389:SF4">
    <property type="entry name" value="LD39211P"/>
    <property type="match status" value="1"/>
</dbReference>
<dbReference type="EMBL" id="BFEA01000104">
    <property type="protein sequence ID" value="GBG68706.1"/>
    <property type="molecule type" value="Genomic_DNA"/>
</dbReference>
<feature type="compositionally biased region" description="Basic and acidic residues" evidence="1">
    <location>
        <begin position="403"/>
        <end position="440"/>
    </location>
</feature>
<dbReference type="Proteomes" id="UP000265515">
    <property type="component" value="Unassembled WGS sequence"/>
</dbReference>
<keyword evidence="3" id="KW-1185">Reference proteome</keyword>
<dbReference type="Gramene" id="GBG68706">
    <property type="protein sequence ID" value="GBG68706"/>
    <property type="gene ID" value="CBR_g3248"/>
</dbReference>
<name>A0A388KFC7_CHABU</name>